<gene>
    <name evidence="2" type="ORF">GLYMA_16G071600</name>
</gene>
<organism evidence="2">
    <name type="scientific">Glycine max</name>
    <name type="common">Soybean</name>
    <name type="synonym">Glycine hispida</name>
    <dbReference type="NCBI Taxonomy" id="3847"/>
    <lineage>
        <taxon>Eukaryota</taxon>
        <taxon>Viridiplantae</taxon>
        <taxon>Streptophyta</taxon>
        <taxon>Embryophyta</taxon>
        <taxon>Tracheophyta</taxon>
        <taxon>Spermatophyta</taxon>
        <taxon>Magnoliopsida</taxon>
        <taxon>eudicotyledons</taxon>
        <taxon>Gunneridae</taxon>
        <taxon>Pentapetalae</taxon>
        <taxon>rosids</taxon>
        <taxon>fabids</taxon>
        <taxon>Fabales</taxon>
        <taxon>Fabaceae</taxon>
        <taxon>Papilionoideae</taxon>
        <taxon>50 kb inversion clade</taxon>
        <taxon>NPAAA clade</taxon>
        <taxon>indigoferoid/millettioid clade</taxon>
        <taxon>Phaseoleae</taxon>
        <taxon>Glycine</taxon>
        <taxon>Glycine subgen. Soja</taxon>
    </lineage>
</organism>
<reference evidence="2 3" key="1">
    <citation type="journal article" date="2010" name="Nature">
        <title>Genome sequence of the palaeopolyploid soybean.</title>
        <authorList>
            <person name="Schmutz J."/>
            <person name="Cannon S.B."/>
            <person name="Schlueter J."/>
            <person name="Ma J."/>
            <person name="Mitros T."/>
            <person name="Nelson W."/>
            <person name="Hyten D.L."/>
            <person name="Song Q."/>
            <person name="Thelen J.J."/>
            <person name="Cheng J."/>
            <person name="Xu D."/>
            <person name="Hellsten U."/>
            <person name="May G.D."/>
            <person name="Yu Y."/>
            <person name="Sakurai T."/>
            <person name="Umezawa T."/>
            <person name="Bhattacharyya M.K."/>
            <person name="Sandhu D."/>
            <person name="Valliyodan B."/>
            <person name="Lindquist E."/>
            <person name="Peto M."/>
            <person name="Grant D."/>
            <person name="Shu S."/>
            <person name="Goodstein D."/>
            <person name="Barry K."/>
            <person name="Futrell-Griggs M."/>
            <person name="Abernathy B."/>
            <person name="Du J."/>
            <person name="Tian Z."/>
            <person name="Zhu L."/>
            <person name="Gill N."/>
            <person name="Joshi T."/>
            <person name="Libault M."/>
            <person name="Sethuraman A."/>
            <person name="Zhang X.-C."/>
            <person name="Shinozaki K."/>
            <person name="Nguyen H.T."/>
            <person name="Wing R.A."/>
            <person name="Cregan P."/>
            <person name="Specht J."/>
            <person name="Grimwood J."/>
            <person name="Rokhsar D."/>
            <person name="Stacey G."/>
            <person name="Shoemaker R.C."/>
            <person name="Jackson S.A."/>
        </authorList>
    </citation>
    <scope>NUCLEOTIDE SEQUENCE [LARGE SCALE GENOMIC DNA]</scope>
    <source>
        <strain evidence="3">cv. Williams 82</strain>
        <tissue evidence="2">Callus</tissue>
    </source>
</reference>
<keyword evidence="1" id="KW-0472">Membrane</keyword>
<evidence type="ECO:0000256" key="1">
    <source>
        <dbReference type="SAM" id="Phobius"/>
    </source>
</evidence>
<dbReference type="Gramene" id="KRH07169">
    <property type="protein sequence ID" value="KRH07169"/>
    <property type="gene ID" value="GLYMA_16G071600"/>
</dbReference>
<keyword evidence="4" id="KW-1185">Reference proteome</keyword>
<keyword evidence="1" id="KW-0812">Transmembrane</keyword>
<protein>
    <submittedName>
        <fullName evidence="2 3">Uncharacterized protein</fullName>
    </submittedName>
</protein>
<dbReference type="AlphaFoldDB" id="A0A0R0FMH2"/>
<accession>A0A0R0FMH2</accession>
<proteinExistence type="predicted"/>
<sequence length="82" mass="9256">MSSLPYTWHCHFFVIVAKVFGFQPGLEIKTLLIRPHITLEKLVACSLYCRSTSFFPLVLCYHLSGIIICFSVVSEITSIDAC</sequence>
<evidence type="ECO:0000313" key="2">
    <source>
        <dbReference type="EMBL" id="KRH07169.1"/>
    </source>
</evidence>
<dbReference type="EMBL" id="CM000849">
    <property type="protein sequence ID" value="KRH07169.1"/>
    <property type="molecule type" value="Genomic_DNA"/>
</dbReference>
<dbReference type="Proteomes" id="UP000008827">
    <property type="component" value="Chromosome 16"/>
</dbReference>
<reference evidence="3" key="2">
    <citation type="submission" date="2018-02" db="UniProtKB">
        <authorList>
            <consortium name="EnsemblPlants"/>
        </authorList>
    </citation>
    <scope>IDENTIFICATION</scope>
    <source>
        <strain evidence="3">Williams 82</strain>
    </source>
</reference>
<evidence type="ECO:0000313" key="4">
    <source>
        <dbReference type="Proteomes" id="UP000008827"/>
    </source>
</evidence>
<feature type="transmembrane region" description="Helical" evidence="1">
    <location>
        <begin position="47"/>
        <end position="73"/>
    </location>
</feature>
<evidence type="ECO:0000313" key="3">
    <source>
        <dbReference type="EnsemblPlants" id="KRH07169"/>
    </source>
</evidence>
<dbReference type="InParanoid" id="A0A0R0FMH2"/>
<keyword evidence="1" id="KW-1133">Transmembrane helix</keyword>
<reference evidence="2" key="3">
    <citation type="submission" date="2018-07" db="EMBL/GenBank/DDBJ databases">
        <title>WGS assembly of Glycine max.</title>
        <authorList>
            <person name="Schmutz J."/>
            <person name="Cannon S."/>
            <person name="Schlueter J."/>
            <person name="Ma J."/>
            <person name="Mitros T."/>
            <person name="Nelson W."/>
            <person name="Hyten D."/>
            <person name="Song Q."/>
            <person name="Thelen J."/>
            <person name="Cheng J."/>
            <person name="Xu D."/>
            <person name="Hellsten U."/>
            <person name="May G."/>
            <person name="Yu Y."/>
            <person name="Sakurai T."/>
            <person name="Umezawa T."/>
            <person name="Bhattacharyya M."/>
            <person name="Sandhu D."/>
            <person name="Valliyodan B."/>
            <person name="Lindquist E."/>
            <person name="Peto M."/>
            <person name="Grant D."/>
            <person name="Shu S."/>
            <person name="Goodstein D."/>
            <person name="Barry K."/>
            <person name="Futrell-Griggs M."/>
            <person name="Abernathy B."/>
            <person name="Du J."/>
            <person name="Tian Z."/>
            <person name="Zhu L."/>
            <person name="Gill N."/>
            <person name="Joshi T."/>
            <person name="Libault M."/>
            <person name="Sethuraman A."/>
            <person name="Zhang X."/>
            <person name="Shinozaki K."/>
            <person name="Nguyen H."/>
            <person name="Wing R."/>
            <person name="Cregan P."/>
            <person name="Specht J."/>
            <person name="Grimwood J."/>
            <person name="Rokhsar D."/>
            <person name="Stacey G."/>
            <person name="Shoemaker R."/>
            <person name="Jackson S."/>
        </authorList>
    </citation>
    <scope>NUCLEOTIDE SEQUENCE</scope>
    <source>
        <tissue evidence="2">Callus</tissue>
    </source>
</reference>
<name>A0A0R0FMH2_SOYBN</name>
<dbReference type="EnsemblPlants" id="KRH07169">
    <property type="protein sequence ID" value="KRH07169"/>
    <property type="gene ID" value="GLYMA_16G071600"/>
</dbReference>